<evidence type="ECO:0000256" key="6">
    <source>
        <dbReference type="ARBA" id="ARBA00012487"/>
    </source>
</evidence>
<evidence type="ECO:0000256" key="9">
    <source>
        <dbReference type="ARBA" id="ARBA00022516"/>
    </source>
</evidence>
<keyword evidence="13 19" id="KW-1133">Transmembrane helix</keyword>
<keyword evidence="12 18" id="KW-0548">Nucleotidyltransferase</keyword>
<dbReference type="RefSeq" id="WP_123896507.1">
    <property type="nucleotide sequence ID" value="NZ_RPFJ01000003.1"/>
</dbReference>
<dbReference type="PANTHER" id="PTHR46382">
    <property type="entry name" value="PHOSPHATIDATE CYTIDYLYLTRANSFERASE"/>
    <property type="match status" value="1"/>
</dbReference>
<evidence type="ECO:0000313" key="21">
    <source>
        <dbReference type="Proteomes" id="UP000270856"/>
    </source>
</evidence>
<comment type="pathway">
    <text evidence="4">Lipid metabolism.</text>
</comment>
<evidence type="ECO:0000256" key="12">
    <source>
        <dbReference type="ARBA" id="ARBA00022695"/>
    </source>
</evidence>
<keyword evidence="8" id="KW-1003">Cell membrane</keyword>
<evidence type="ECO:0000256" key="1">
    <source>
        <dbReference type="ARBA" id="ARBA00001698"/>
    </source>
</evidence>
<keyword evidence="17" id="KW-1208">Phospholipid metabolism</keyword>
<feature type="transmembrane region" description="Helical" evidence="19">
    <location>
        <begin position="106"/>
        <end position="125"/>
    </location>
</feature>
<comment type="similarity">
    <text evidence="5 18">Belongs to the CDS family.</text>
</comment>
<dbReference type="GO" id="GO:0005886">
    <property type="term" value="C:plasma membrane"/>
    <property type="evidence" value="ECO:0007669"/>
    <property type="project" value="UniProtKB-SubCell"/>
</dbReference>
<keyword evidence="21" id="KW-1185">Reference proteome</keyword>
<keyword evidence="9" id="KW-0444">Lipid biosynthesis</keyword>
<evidence type="ECO:0000256" key="14">
    <source>
        <dbReference type="ARBA" id="ARBA00023098"/>
    </source>
</evidence>
<evidence type="ECO:0000256" key="16">
    <source>
        <dbReference type="ARBA" id="ARBA00023209"/>
    </source>
</evidence>
<keyword evidence="14" id="KW-0443">Lipid metabolism</keyword>
<keyword evidence="10 18" id="KW-0808">Transferase</keyword>
<proteinExistence type="inferred from homology"/>
<evidence type="ECO:0000313" key="20">
    <source>
        <dbReference type="EMBL" id="RPD99542.1"/>
    </source>
</evidence>
<evidence type="ECO:0000256" key="3">
    <source>
        <dbReference type="ARBA" id="ARBA00005119"/>
    </source>
</evidence>
<comment type="subcellular location">
    <subcellularLocation>
        <location evidence="2">Cell membrane</location>
        <topology evidence="2">Multi-pass membrane protein</topology>
    </subcellularLocation>
</comment>
<evidence type="ECO:0000256" key="18">
    <source>
        <dbReference type="RuleBase" id="RU003938"/>
    </source>
</evidence>
<dbReference type="AlphaFoldDB" id="A0A3N4NT25"/>
<evidence type="ECO:0000256" key="7">
    <source>
        <dbReference type="ARBA" id="ARBA00019373"/>
    </source>
</evidence>
<dbReference type="Pfam" id="PF01148">
    <property type="entry name" value="CTP_transf_1"/>
    <property type="match status" value="1"/>
</dbReference>
<protein>
    <recommendedName>
        <fullName evidence="7 18">Phosphatidate cytidylyltransferase</fullName>
        <ecNumber evidence="6 18">2.7.7.41</ecNumber>
    </recommendedName>
</protein>
<dbReference type="InterPro" id="IPR000374">
    <property type="entry name" value="PC_trans"/>
</dbReference>
<reference evidence="20 21" key="1">
    <citation type="submission" date="2018-11" db="EMBL/GenBank/DDBJ databases">
        <title>Aureibaculum marinum gen. nov., sp. nov., a member of the family Flavobacteriaceae isolated from the Bohai Sea.</title>
        <authorList>
            <person name="Ji X."/>
        </authorList>
    </citation>
    <scope>NUCLEOTIDE SEQUENCE [LARGE SCALE GENOMIC DNA]</scope>
    <source>
        <strain evidence="20 21">BH-SD17</strain>
    </source>
</reference>
<dbReference type="GO" id="GO:0016024">
    <property type="term" value="P:CDP-diacylglycerol biosynthetic process"/>
    <property type="evidence" value="ECO:0007669"/>
    <property type="project" value="UniProtKB-UniPathway"/>
</dbReference>
<comment type="catalytic activity">
    <reaction evidence="1 18">
        <text>a 1,2-diacyl-sn-glycero-3-phosphate + CTP + H(+) = a CDP-1,2-diacyl-sn-glycerol + diphosphate</text>
        <dbReference type="Rhea" id="RHEA:16229"/>
        <dbReference type="ChEBI" id="CHEBI:15378"/>
        <dbReference type="ChEBI" id="CHEBI:33019"/>
        <dbReference type="ChEBI" id="CHEBI:37563"/>
        <dbReference type="ChEBI" id="CHEBI:58332"/>
        <dbReference type="ChEBI" id="CHEBI:58608"/>
        <dbReference type="EC" id="2.7.7.41"/>
    </reaction>
</comment>
<gene>
    <name evidence="20" type="ORF">EGM88_03070</name>
</gene>
<dbReference type="OrthoDB" id="9799199at2"/>
<evidence type="ECO:0000256" key="11">
    <source>
        <dbReference type="ARBA" id="ARBA00022692"/>
    </source>
</evidence>
<feature type="transmembrane region" description="Helical" evidence="19">
    <location>
        <begin position="12"/>
        <end position="42"/>
    </location>
</feature>
<evidence type="ECO:0000256" key="10">
    <source>
        <dbReference type="ARBA" id="ARBA00022679"/>
    </source>
</evidence>
<evidence type="ECO:0000256" key="17">
    <source>
        <dbReference type="ARBA" id="ARBA00023264"/>
    </source>
</evidence>
<keyword evidence="15 19" id="KW-0472">Membrane</keyword>
<feature type="transmembrane region" description="Helical" evidence="19">
    <location>
        <begin position="54"/>
        <end position="71"/>
    </location>
</feature>
<feature type="transmembrane region" description="Helical" evidence="19">
    <location>
        <begin position="77"/>
        <end position="94"/>
    </location>
</feature>
<feature type="transmembrane region" description="Helical" evidence="19">
    <location>
        <begin position="131"/>
        <end position="154"/>
    </location>
</feature>
<dbReference type="UniPathway" id="UPA00557">
    <property type="reaction ID" value="UER00614"/>
</dbReference>
<evidence type="ECO:0000256" key="15">
    <source>
        <dbReference type="ARBA" id="ARBA00023136"/>
    </source>
</evidence>
<evidence type="ECO:0000256" key="4">
    <source>
        <dbReference type="ARBA" id="ARBA00005189"/>
    </source>
</evidence>
<evidence type="ECO:0000256" key="5">
    <source>
        <dbReference type="ARBA" id="ARBA00010185"/>
    </source>
</evidence>
<dbReference type="PROSITE" id="PS01315">
    <property type="entry name" value="CDS"/>
    <property type="match status" value="1"/>
</dbReference>
<comment type="pathway">
    <text evidence="3 18">Phospholipid metabolism; CDP-diacylglycerol biosynthesis; CDP-diacylglycerol from sn-glycerol 3-phosphate: step 3/3.</text>
</comment>
<keyword evidence="16" id="KW-0594">Phospholipid biosynthesis</keyword>
<evidence type="ECO:0000256" key="19">
    <source>
        <dbReference type="SAM" id="Phobius"/>
    </source>
</evidence>
<dbReference type="EMBL" id="RPFJ01000003">
    <property type="protein sequence ID" value="RPD99542.1"/>
    <property type="molecule type" value="Genomic_DNA"/>
</dbReference>
<comment type="caution">
    <text evidence="20">The sequence shown here is derived from an EMBL/GenBank/DDBJ whole genome shotgun (WGS) entry which is preliminary data.</text>
</comment>
<dbReference type="Proteomes" id="UP000270856">
    <property type="component" value="Unassembled WGS sequence"/>
</dbReference>
<dbReference type="PANTHER" id="PTHR46382:SF1">
    <property type="entry name" value="PHOSPHATIDATE CYTIDYLYLTRANSFERASE"/>
    <property type="match status" value="1"/>
</dbReference>
<evidence type="ECO:0000256" key="13">
    <source>
        <dbReference type="ARBA" id="ARBA00022989"/>
    </source>
</evidence>
<dbReference type="GO" id="GO:0004605">
    <property type="term" value="F:phosphatidate cytidylyltransferase activity"/>
    <property type="evidence" value="ECO:0007669"/>
    <property type="project" value="UniProtKB-EC"/>
</dbReference>
<name>A0A3N4NT25_9FLAO</name>
<feature type="transmembrane region" description="Helical" evidence="19">
    <location>
        <begin position="175"/>
        <end position="194"/>
    </location>
</feature>
<evidence type="ECO:0000256" key="2">
    <source>
        <dbReference type="ARBA" id="ARBA00004651"/>
    </source>
</evidence>
<evidence type="ECO:0000256" key="8">
    <source>
        <dbReference type="ARBA" id="ARBA00022475"/>
    </source>
</evidence>
<accession>A0A3N4NT25</accession>
<organism evidence="20 21">
    <name type="scientific">Aureibaculum marinum</name>
    <dbReference type="NCBI Taxonomy" id="2487930"/>
    <lineage>
        <taxon>Bacteria</taxon>
        <taxon>Pseudomonadati</taxon>
        <taxon>Bacteroidota</taxon>
        <taxon>Flavobacteriia</taxon>
        <taxon>Flavobacteriales</taxon>
        <taxon>Flavobacteriaceae</taxon>
        <taxon>Aureibaculum</taxon>
    </lineage>
</organism>
<dbReference type="EC" id="2.7.7.41" evidence="6 18"/>
<sequence>MREILIRALSGIVYVAVILGSILYSKVTFYIIFYLLMMICLYEFKNLIHLSYKWTMVVASLVYVNFIDIPILDYKYLHFLLIISLFIPLIYQLFKSKITLTSSKLGHYFLALSYIALPFAMLIQIPFIKGIYHPEIIISVFVLIWISDTFAYIVGSNIGKTKLYKKVSPNKTVEGALGGLIAALIGGYIISLYLKEITLLNWIIIAFIVSCFGLLGDLIESKFKREAAVKDSSNFIPGHGGFLDRLDSIIFAAPFVYVYLHIIT</sequence>
<keyword evidence="11 18" id="KW-0812">Transmembrane</keyword>
<feature type="transmembrane region" description="Helical" evidence="19">
    <location>
        <begin position="200"/>
        <end position="219"/>
    </location>
</feature>